<evidence type="ECO:0000313" key="2">
    <source>
        <dbReference type="Proteomes" id="UP001295684"/>
    </source>
</evidence>
<keyword evidence="2" id="KW-1185">Reference proteome</keyword>
<protein>
    <submittedName>
        <fullName evidence="1">Uncharacterized protein</fullName>
    </submittedName>
</protein>
<sequence length="119" mass="13480">MHSESLIALTCLYASKKLTKQYSLIIGFFSGSTNLSWLPKQKPQSETLVCTLLLTSVNQFMKGIICTIYSPELNSKLLIFVGNKPFRIDYTSFGWSSKIFNSLTSFRLARVIFCSFLES</sequence>
<dbReference type="Proteomes" id="UP001295684">
    <property type="component" value="Unassembled WGS sequence"/>
</dbReference>
<proteinExistence type="predicted"/>
<dbReference type="EMBL" id="CAMPGE010018185">
    <property type="protein sequence ID" value="CAI2376624.1"/>
    <property type="molecule type" value="Genomic_DNA"/>
</dbReference>
<gene>
    <name evidence="1" type="ORF">ECRASSUSDP1_LOCUS17994</name>
</gene>
<name>A0AAD2D0P1_EUPCR</name>
<reference evidence="1" key="1">
    <citation type="submission" date="2023-07" db="EMBL/GenBank/DDBJ databases">
        <authorList>
            <consortium name="AG Swart"/>
            <person name="Singh M."/>
            <person name="Singh A."/>
            <person name="Seah K."/>
            <person name="Emmerich C."/>
        </authorList>
    </citation>
    <scope>NUCLEOTIDE SEQUENCE</scope>
    <source>
        <strain evidence="1">DP1</strain>
    </source>
</reference>
<dbReference type="AlphaFoldDB" id="A0AAD2D0P1"/>
<evidence type="ECO:0000313" key="1">
    <source>
        <dbReference type="EMBL" id="CAI2376624.1"/>
    </source>
</evidence>
<accession>A0AAD2D0P1</accession>
<organism evidence="1 2">
    <name type="scientific">Euplotes crassus</name>
    <dbReference type="NCBI Taxonomy" id="5936"/>
    <lineage>
        <taxon>Eukaryota</taxon>
        <taxon>Sar</taxon>
        <taxon>Alveolata</taxon>
        <taxon>Ciliophora</taxon>
        <taxon>Intramacronucleata</taxon>
        <taxon>Spirotrichea</taxon>
        <taxon>Hypotrichia</taxon>
        <taxon>Euplotida</taxon>
        <taxon>Euplotidae</taxon>
        <taxon>Moneuplotes</taxon>
    </lineage>
</organism>
<comment type="caution">
    <text evidence="1">The sequence shown here is derived from an EMBL/GenBank/DDBJ whole genome shotgun (WGS) entry which is preliminary data.</text>
</comment>